<evidence type="ECO:0000256" key="8">
    <source>
        <dbReference type="ARBA" id="ARBA00022741"/>
    </source>
</evidence>
<dbReference type="PANTHER" id="PTHR23033">
    <property type="entry name" value="BETA1,3-GALACTOSYLTRANSFERASE"/>
    <property type="match status" value="1"/>
</dbReference>
<feature type="signal peptide" evidence="12">
    <location>
        <begin position="1"/>
        <end position="31"/>
    </location>
</feature>
<comment type="similarity">
    <text evidence="3">Belongs to the glycosyltransferase 31 family. Beta3-Gal-T subfamily.</text>
</comment>
<dbReference type="GeneID" id="70136371"/>
<dbReference type="Gene3D" id="3.90.550.50">
    <property type="match status" value="1"/>
</dbReference>
<evidence type="ECO:0000256" key="9">
    <source>
        <dbReference type="ARBA" id="ARBA00022968"/>
    </source>
</evidence>
<evidence type="ECO:0000256" key="4">
    <source>
        <dbReference type="ARBA" id="ARBA00012557"/>
    </source>
</evidence>
<evidence type="ECO:0000259" key="13">
    <source>
        <dbReference type="Pfam" id="PF02434"/>
    </source>
</evidence>
<keyword evidence="12" id="KW-0732">Signal</keyword>
<dbReference type="EMBL" id="JAGPXC010000005">
    <property type="protein sequence ID" value="KAH6652985.1"/>
    <property type="molecule type" value="Genomic_DNA"/>
</dbReference>
<dbReference type="InterPro" id="IPR003378">
    <property type="entry name" value="Fringe-like_glycosylTrfase"/>
</dbReference>
<protein>
    <recommendedName>
        <fullName evidence="4">N-acetylgalactosaminide beta-1,3-galactosyltransferase</fullName>
        <ecNumber evidence="4">2.4.1.122</ecNumber>
    </recommendedName>
</protein>
<evidence type="ECO:0000256" key="1">
    <source>
        <dbReference type="ARBA" id="ARBA00004606"/>
    </source>
</evidence>
<keyword evidence="6" id="KW-0808">Transferase</keyword>
<evidence type="ECO:0000313" key="15">
    <source>
        <dbReference type="Proteomes" id="UP000758603"/>
    </source>
</evidence>
<name>A0A9P8UJ40_9PEZI</name>
<evidence type="ECO:0000256" key="6">
    <source>
        <dbReference type="ARBA" id="ARBA00022679"/>
    </source>
</evidence>
<dbReference type="GO" id="GO:0016020">
    <property type="term" value="C:membrane"/>
    <property type="evidence" value="ECO:0007669"/>
    <property type="project" value="UniProtKB-SubCell"/>
</dbReference>
<dbReference type="OrthoDB" id="414175at2759"/>
<dbReference type="Pfam" id="PF02434">
    <property type="entry name" value="Fringe"/>
    <property type="match status" value="1"/>
</dbReference>
<evidence type="ECO:0000256" key="12">
    <source>
        <dbReference type="SAM" id="SignalP"/>
    </source>
</evidence>
<evidence type="ECO:0000256" key="5">
    <source>
        <dbReference type="ARBA" id="ARBA00022676"/>
    </source>
</evidence>
<organism evidence="14 15">
    <name type="scientific">Truncatella angustata</name>
    <dbReference type="NCBI Taxonomy" id="152316"/>
    <lineage>
        <taxon>Eukaryota</taxon>
        <taxon>Fungi</taxon>
        <taxon>Dikarya</taxon>
        <taxon>Ascomycota</taxon>
        <taxon>Pezizomycotina</taxon>
        <taxon>Sordariomycetes</taxon>
        <taxon>Xylariomycetidae</taxon>
        <taxon>Amphisphaeriales</taxon>
        <taxon>Sporocadaceae</taxon>
        <taxon>Truncatella</taxon>
    </lineage>
</organism>
<evidence type="ECO:0000256" key="7">
    <source>
        <dbReference type="ARBA" id="ARBA00022692"/>
    </source>
</evidence>
<evidence type="ECO:0000313" key="14">
    <source>
        <dbReference type="EMBL" id="KAH6652985.1"/>
    </source>
</evidence>
<comment type="subcellular location">
    <subcellularLocation>
        <location evidence="1">Membrane</location>
        <topology evidence="1">Single-pass type II membrane protein</topology>
    </subcellularLocation>
</comment>
<dbReference type="InterPro" id="IPR026050">
    <property type="entry name" value="C1GALT1/C1GALT1_chp1"/>
</dbReference>
<gene>
    <name evidence="14" type="ORF">BKA67DRAFT_659636</name>
</gene>
<evidence type="ECO:0000256" key="10">
    <source>
        <dbReference type="ARBA" id="ARBA00022989"/>
    </source>
</evidence>
<keyword evidence="5" id="KW-0328">Glycosyltransferase</keyword>
<dbReference type="Proteomes" id="UP000758603">
    <property type="component" value="Unassembled WGS sequence"/>
</dbReference>
<dbReference type="GO" id="GO:0016263">
    <property type="term" value="F:glycoprotein-N-acetylgalactosamine 3-beta-galactosyltransferase activity"/>
    <property type="evidence" value="ECO:0007669"/>
    <property type="project" value="UniProtKB-EC"/>
</dbReference>
<comment type="pathway">
    <text evidence="2">Protein modification; protein glycosylation.</text>
</comment>
<evidence type="ECO:0000256" key="3">
    <source>
        <dbReference type="ARBA" id="ARBA00006462"/>
    </source>
</evidence>
<sequence>MGLTSPLSRYRLYWRMLGAILALLLLHHVLCLQSAFVVQQTDDYLNPIRDVFRPRARNCEQLDGIEDIFVVLKTGANEAREKLPVHFATTLQCLPNYAIYSDLEETVAGHHIYDALDEVNPEIVANHPDFVYYQSLKQKGRDGFSAEERDQWNHAQNTIFGRDSPGWRLDKWKFLPLVEKALKQKPDAKWYVFMETDTYILWSQLIFWLNHFWPEYPYYMGVQMQIADDVFAYGGAGFVLSNRALKMLANQYKLKRRHYDELTGEHWAGDCVLGVVAADAGVQLQWSWPNLFGEKPNNMNFNDDFAGPDVHLWCNYVSSYHHMQPQDMIQFSDFEGTWKAMNGRTLRHKDVFRQYIFPQLAPLKADWDNVSDEVRNEKSSLEECRSICEADDECVQFSISEEICRTSKIVKLGQKSNTGSMQTNSGWMMDRVNQFMEDMDASCWDQTWIQP</sequence>
<keyword evidence="9" id="KW-0735">Signal-anchor</keyword>
<reference evidence="14" key="1">
    <citation type="journal article" date="2021" name="Nat. Commun.">
        <title>Genetic determinants of endophytism in the Arabidopsis root mycobiome.</title>
        <authorList>
            <person name="Mesny F."/>
            <person name="Miyauchi S."/>
            <person name="Thiergart T."/>
            <person name="Pickel B."/>
            <person name="Atanasova L."/>
            <person name="Karlsson M."/>
            <person name="Huettel B."/>
            <person name="Barry K.W."/>
            <person name="Haridas S."/>
            <person name="Chen C."/>
            <person name="Bauer D."/>
            <person name="Andreopoulos W."/>
            <person name="Pangilinan J."/>
            <person name="LaButti K."/>
            <person name="Riley R."/>
            <person name="Lipzen A."/>
            <person name="Clum A."/>
            <person name="Drula E."/>
            <person name="Henrissat B."/>
            <person name="Kohler A."/>
            <person name="Grigoriev I.V."/>
            <person name="Martin F.M."/>
            <person name="Hacquard S."/>
        </authorList>
    </citation>
    <scope>NUCLEOTIDE SEQUENCE</scope>
    <source>
        <strain evidence="14">MPI-SDFR-AT-0073</strain>
    </source>
</reference>
<dbReference type="AlphaFoldDB" id="A0A9P8UJ40"/>
<comment type="caution">
    <text evidence="14">The sequence shown here is derived from an EMBL/GenBank/DDBJ whole genome shotgun (WGS) entry which is preliminary data.</text>
</comment>
<evidence type="ECO:0000256" key="2">
    <source>
        <dbReference type="ARBA" id="ARBA00004922"/>
    </source>
</evidence>
<feature type="chain" id="PRO_5040415679" description="N-acetylgalactosaminide beta-1,3-galactosyltransferase" evidence="12">
    <location>
        <begin position="32"/>
        <end position="451"/>
    </location>
</feature>
<accession>A0A9P8UJ40</accession>
<dbReference type="GO" id="GO:0000166">
    <property type="term" value="F:nucleotide binding"/>
    <property type="evidence" value="ECO:0007669"/>
    <property type="project" value="UniProtKB-KW"/>
</dbReference>
<keyword evidence="15" id="KW-1185">Reference proteome</keyword>
<keyword evidence="10" id="KW-1133">Transmembrane helix</keyword>
<keyword evidence="8" id="KW-0547">Nucleotide-binding</keyword>
<proteinExistence type="inferred from homology"/>
<evidence type="ECO:0000256" key="11">
    <source>
        <dbReference type="ARBA" id="ARBA00023136"/>
    </source>
</evidence>
<dbReference type="PANTHER" id="PTHR23033:SF47">
    <property type="entry name" value="APPLE DOMAIN-CONTAINING PROTEIN-RELATED"/>
    <property type="match status" value="1"/>
</dbReference>
<keyword evidence="11" id="KW-0472">Membrane</keyword>
<feature type="domain" description="Fringe-like glycosyltransferase" evidence="13">
    <location>
        <begin position="180"/>
        <end position="285"/>
    </location>
</feature>
<dbReference type="RefSeq" id="XP_045957262.1">
    <property type="nucleotide sequence ID" value="XM_046107480.1"/>
</dbReference>
<dbReference type="EC" id="2.4.1.122" evidence="4"/>
<keyword evidence="7" id="KW-0812">Transmembrane</keyword>